<dbReference type="EMBL" id="JPRF03000021">
    <property type="protein sequence ID" value="OEV37062.1"/>
    <property type="molecule type" value="Genomic_DNA"/>
</dbReference>
<dbReference type="RefSeq" id="WP_030556129.1">
    <property type="nucleotide sequence ID" value="NZ_BMUB01000025.1"/>
</dbReference>
<reference evidence="3 4" key="2">
    <citation type="submission" date="2014-07" db="EMBL/GenBank/DDBJ databases">
        <authorList>
            <person name="Zhang J.E."/>
            <person name="Yang H."/>
            <person name="Guo J."/>
            <person name="Deng Z."/>
            <person name="Luo H."/>
            <person name="Luo M."/>
            <person name="Zhao B."/>
        </authorList>
    </citation>
    <scope>NUCLEOTIDE SEQUENCE [LARGE SCALE GENOMIC DNA]</scope>
    <source>
        <strain evidence="3">ATCC 10762</strain>
        <strain evidence="4">ATCC 10762 / DSM 40127 / CCM 3239 / JCM 4008 / LMG 5968 / NBRC 12843 / NCIMB 8234 / A-377</strain>
    </source>
</reference>
<comment type="caution">
    <text evidence="3">The sequence shown here is derived from an EMBL/GenBank/DDBJ whole genome shotgun (WGS) entry which is preliminary data.</text>
</comment>
<dbReference type="Proteomes" id="UP000610124">
    <property type="component" value="Unassembled WGS sequence"/>
</dbReference>
<evidence type="ECO:0000313" key="4">
    <source>
        <dbReference type="Proteomes" id="UP000037395"/>
    </source>
</evidence>
<dbReference type="Proteomes" id="UP000037395">
    <property type="component" value="Unassembled WGS sequence"/>
</dbReference>
<gene>
    <name evidence="2" type="ORF">GCM10010502_64730</name>
    <name evidence="3" type="ORF">HS99_0004340</name>
</gene>
<feature type="compositionally biased region" description="Basic and acidic residues" evidence="1">
    <location>
        <begin position="207"/>
        <end position="223"/>
    </location>
</feature>
<reference evidence="2" key="1">
    <citation type="journal article" date="2014" name="Int. J. Syst. Evol. Microbiol.">
        <title>Complete genome sequence of Corynebacterium casei LMG S-19264T (=DSM 44701T), isolated from a smear-ripened cheese.</title>
        <authorList>
            <consortium name="US DOE Joint Genome Institute (JGI-PGF)"/>
            <person name="Walter F."/>
            <person name="Albersmeier A."/>
            <person name="Kalinowski J."/>
            <person name="Ruckert C."/>
        </authorList>
    </citation>
    <scope>NUCLEOTIDE SEQUENCE</scope>
    <source>
        <strain evidence="2">JCM 4434</strain>
    </source>
</reference>
<evidence type="ECO:0000313" key="3">
    <source>
        <dbReference type="EMBL" id="OEV37062.1"/>
    </source>
</evidence>
<reference evidence="2" key="5">
    <citation type="submission" date="2020-09" db="EMBL/GenBank/DDBJ databases">
        <authorList>
            <person name="Sun Q."/>
            <person name="Ohkuma M."/>
        </authorList>
    </citation>
    <scope>NUCLEOTIDE SEQUENCE</scope>
    <source>
        <strain evidence="2">JCM 4434</strain>
    </source>
</reference>
<feature type="region of interest" description="Disordered" evidence="1">
    <location>
        <begin position="203"/>
        <end position="227"/>
    </location>
</feature>
<protein>
    <submittedName>
        <fullName evidence="3">Uncharacterized protein</fullName>
    </submittedName>
</protein>
<proteinExistence type="predicted"/>
<sequence length="359" mass="39865">MTITPTLVATYPIPDRDADTRTLLDPSGPVPRLHVRSAESLHIYELREQAELTARFPAPTPDRWTREWVTPDQSLAVFGTATEYVAVARNGRTVWKQPYGTWEVGRWGYVDFADPAHLAMTGTGQEPRTWLRLPSGLPDSTLILTLDAEGAELARSMLQCGGYGQFVGLLRDGNGEIRGVSVSDGRAPATHYEARCENGGIVLGRRLPQDGDGRPPSGRDHLGTDSQRTRCMTLDPRGRDVSWHDLPSYQVTASLTLSDFPAPGTGDCSVHNDPYISSPSGFVDDDTALVALYNPYDEAAVYLFGEERWRQHSHWLADPATGTLHGRVEYPVPEVDNVTPLGDGTWITQEWDAYHRWRR</sequence>
<dbReference type="GeneID" id="97489388"/>
<dbReference type="KEGG" id="kau:B6264_24655"/>
<reference evidence="4" key="3">
    <citation type="submission" date="2016-08" db="EMBL/GenBank/DDBJ databases">
        <title>Sequencing, assembly and comparative genomics of S. aureofaciens ATCC 10762.</title>
        <authorList>
            <person name="Gradnigo J.S."/>
            <person name="Johnson N."/>
            <person name="Somerville G.A."/>
        </authorList>
    </citation>
    <scope>NUCLEOTIDE SEQUENCE [LARGE SCALE GENOMIC DNA]</scope>
    <source>
        <strain evidence="4">ATCC 10762 / DSM 40127 / CCM 3239 / JCM 4008 / LMG 5968 / NBRC 12843 / NCIMB 8234 / A-377</strain>
    </source>
</reference>
<dbReference type="OrthoDB" id="4454357at2"/>
<accession>A0A1E7N8Q2</accession>
<name>A0A1E7N8Q2_KITAU</name>
<keyword evidence="4" id="KW-1185">Reference proteome</keyword>
<evidence type="ECO:0000256" key="1">
    <source>
        <dbReference type="SAM" id="MobiDB-lite"/>
    </source>
</evidence>
<accession>A0A8H9HY66</accession>
<dbReference type="EMBL" id="BMUB01000025">
    <property type="protein sequence ID" value="GGV01229.1"/>
    <property type="molecule type" value="Genomic_DNA"/>
</dbReference>
<evidence type="ECO:0000313" key="2">
    <source>
        <dbReference type="EMBL" id="GGV01229.1"/>
    </source>
</evidence>
<dbReference type="AlphaFoldDB" id="A0A1E7N8Q2"/>
<organism evidence="3 4">
    <name type="scientific">Kitasatospora aureofaciens</name>
    <name type="common">Streptomyces aureofaciens</name>
    <dbReference type="NCBI Taxonomy" id="1894"/>
    <lineage>
        <taxon>Bacteria</taxon>
        <taxon>Bacillati</taxon>
        <taxon>Actinomycetota</taxon>
        <taxon>Actinomycetes</taxon>
        <taxon>Kitasatosporales</taxon>
        <taxon>Streptomycetaceae</taxon>
        <taxon>Kitasatospora</taxon>
    </lineage>
</organism>
<reference evidence="3" key="4">
    <citation type="submission" date="2016-08" db="EMBL/GenBank/DDBJ databases">
        <title>Sequencing, Assembly and Comparative Genomics of S. aureofaciens ATCC 10762.</title>
        <authorList>
            <person name="Gradnigo J.S."/>
            <person name="Johnson N."/>
            <person name="Somerville G.A."/>
        </authorList>
    </citation>
    <scope>NUCLEOTIDE SEQUENCE [LARGE SCALE GENOMIC DNA]</scope>
    <source>
        <strain evidence="3">ATCC 10762</strain>
    </source>
</reference>